<evidence type="ECO:0008006" key="3">
    <source>
        <dbReference type="Google" id="ProtNLM"/>
    </source>
</evidence>
<proteinExistence type="predicted"/>
<keyword evidence="2" id="KW-1185">Reference proteome</keyword>
<dbReference type="InterPro" id="IPR011335">
    <property type="entry name" value="Restrct_endonuc-II-like"/>
</dbReference>
<name>A0A229VXD1_9BIFI</name>
<dbReference type="Proteomes" id="UP000215433">
    <property type="component" value="Unassembled WGS sequence"/>
</dbReference>
<sequence length="299" mass="34506">MYELTGIPSTDLLASRLAATQQTTISRLQPLLPRLPGTAVFSHTTAYRILGIPLPEHYDLRDSTIHVSAPDPRHRRHRITGVSWHIWPLLSEPDSFVDIYNVPCISPTHALAQMSMHMEFGQLVVSGDTLLCRNSNLRRAEMTDFRQLLHSRFKGSCRFSRMLPLLREGTDSPKETELRLHAMRFGLPCPEVNFPVNTRGHVNHADMGYPEFKVILEYDGLHHFTSREQWERDWEKRNRWIAAGWSVFVATAATLASEDALIRYFRDVERALHANGAEMYVTEPPMSVWELSDRRRHRN</sequence>
<gene>
    <name evidence="1" type="ORF">Tam10B_1401</name>
</gene>
<dbReference type="EMBL" id="NEWD01000018">
    <property type="protein sequence ID" value="OXN00298.1"/>
    <property type="molecule type" value="Genomic_DNA"/>
</dbReference>
<organism evidence="1 2">
    <name type="scientific">Bifidobacterium vansinderenii</name>
    <dbReference type="NCBI Taxonomy" id="1984871"/>
    <lineage>
        <taxon>Bacteria</taxon>
        <taxon>Bacillati</taxon>
        <taxon>Actinomycetota</taxon>
        <taxon>Actinomycetes</taxon>
        <taxon>Bifidobacteriales</taxon>
        <taxon>Bifidobacteriaceae</taxon>
        <taxon>Bifidobacterium</taxon>
    </lineage>
</organism>
<evidence type="ECO:0000313" key="1">
    <source>
        <dbReference type="EMBL" id="OXN00298.1"/>
    </source>
</evidence>
<accession>A0A229VXD1</accession>
<protein>
    <recommendedName>
        <fullName evidence="3">DUF559 domain-containing protein</fullName>
    </recommendedName>
</protein>
<dbReference type="AlphaFoldDB" id="A0A229VXD1"/>
<evidence type="ECO:0000313" key="2">
    <source>
        <dbReference type="Proteomes" id="UP000215433"/>
    </source>
</evidence>
<dbReference type="SUPFAM" id="SSF52980">
    <property type="entry name" value="Restriction endonuclease-like"/>
    <property type="match status" value="1"/>
</dbReference>
<comment type="caution">
    <text evidence="1">The sequence shown here is derived from an EMBL/GenBank/DDBJ whole genome shotgun (WGS) entry which is preliminary data.</text>
</comment>
<reference evidence="1 2" key="1">
    <citation type="submission" date="2017-05" db="EMBL/GenBank/DDBJ databases">
        <title>Bifidobacterium vansinderenii sp. nov.</title>
        <authorList>
            <person name="Lugli G.A."/>
            <person name="Duranti S."/>
            <person name="Mangifesta M."/>
        </authorList>
    </citation>
    <scope>NUCLEOTIDE SEQUENCE [LARGE SCALE GENOMIC DNA]</scope>
    <source>
        <strain evidence="1 2">Tam10B</strain>
    </source>
</reference>